<keyword evidence="3" id="KW-1185">Reference proteome</keyword>
<reference evidence="2 3" key="1">
    <citation type="submission" date="2019-03" db="EMBL/GenBank/DDBJ databases">
        <title>Rhodosporidium diobovatum UCD-FST 08-225 genome sequencing, assembly, and annotation.</title>
        <authorList>
            <person name="Fakankun I.U."/>
            <person name="Fristensky B."/>
            <person name="Levin D.B."/>
        </authorList>
    </citation>
    <scope>NUCLEOTIDE SEQUENCE [LARGE SCALE GENOMIC DNA]</scope>
    <source>
        <strain evidence="2 3">UCD-FST 08-225</strain>
    </source>
</reference>
<feature type="compositionally biased region" description="Polar residues" evidence="1">
    <location>
        <begin position="44"/>
        <end position="56"/>
    </location>
</feature>
<evidence type="ECO:0000313" key="2">
    <source>
        <dbReference type="EMBL" id="TNY22612.1"/>
    </source>
</evidence>
<evidence type="ECO:0000256" key="1">
    <source>
        <dbReference type="SAM" id="MobiDB-lite"/>
    </source>
</evidence>
<proteinExistence type="predicted"/>
<comment type="caution">
    <text evidence="2">The sequence shown here is derived from an EMBL/GenBank/DDBJ whole genome shotgun (WGS) entry which is preliminary data.</text>
</comment>
<name>A0A5C5G2J5_9BASI</name>
<protein>
    <submittedName>
        <fullName evidence="2">Uncharacterized protein</fullName>
    </submittedName>
</protein>
<feature type="compositionally biased region" description="Low complexity" evidence="1">
    <location>
        <begin position="112"/>
        <end position="123"/>
    </location>
</feature>
<gene>
    <name evidence="2" type="ORF">DMC30DRAFT_391615</name>
</gene>
<dbReference type="AlphaFoldDB" id="A0A5C5G2J5"/>
<dbReference type="EMBL" id="SOZI01000022">
    <property type="protein sequence ID" value="TNY22612.1"/>
    <property type="molecule type" value="Genomic_DNA"/>
</dbReference>
<sequence length="362" mass="38431">MAHAQWSHSHAPHISSRLAPLPPPPPPASSSSSPCRGHHPPSSDAQLPSSPTTTSFYARARPAPPTRAYKSHASARRPSLAPSGPGSSPSSSGPRSASLRAAQENARRARATVRPARALAPGEGEPDGPGGWGADGQWHEWDDDEMARLESEVRRDRKRWEWEMREREERARDEGRLVDPDLLRGDEDEDGDDAMLGEEPPSDVLFDDDDGDDDVHGPLPSPALYPPSTRRLPSLTSAPSSSASAASSTCGDPDSEMDALPRPDPTPRNLAAFSSCLLASPCPACGSAPGALALSEEAGLACAACRWAIPAAVVEPLARAFTFHGCARALSLSLSLSPSLARRRTDSHRVMAARRRGGTRPC</sequence>
<organism evidence="2 3">
    <name type="scientific">Rhodotorula diobovata</name>
    <dbReference type="NCBI Taxonomy" id="5288"/>
    <lineage>
        <taxon>Eukaryota</taxon>
        <taxon>Fungi</taxon>
        <taxon>Dikarya</taxon>
        <taxon>Basidiomycota</taxon>
        <taxon>Pucciniomycotina</taxon>
        <taxon>Microbotryomycetes</taxon>
        <taxon>Sporidiobolales</taxon>
        <taxon>Sporidiobolaceae</taxon>
        <taxon>Rhodotorula</taxon>
    </lineage>
</organism>
<feature type="compositionally biased region" description="Low complexity" evidence="1">
    <location>
        <begin position="232"/>
        <end position="249"/>
    </location>
</feature>
<feature type="region of interest" description="Disordered" evidence="1">
    <location>
        <begin position="1"/>
        <end position="266"/>
    </location>
</feature>
<feature type="compositionally biased region" description="Basic and acidic residues" evidence="1">
    <location>
        <begin position="146"/>
        <end position="185"/>
    </location>
</feature>
<feature type="compositionally biased region" description="Low complexity" evidence="1">
    <location>
        <begin position="29"/>
        <end position="43"/>
    </location>
</feature>
<feature type="compositionally biased region" description="Low complexity" evidence="1">
    <location>
        <begin position="76"/>
        <end position="104"/>
    </location>
</feature>
<dbReference type="Proteomes" id="UP000311382">
    <property type="component" value="Unassembled WGS sequence"/>
</dbReference>
<feature type="compositionally biased region" description="Acidic residues" evidence="1">
    <location>
        <begin position="186"/>
        <end position="196"/>
    </location>
</feature>
<evidence type="ECO:0000313" key="3">
    <source>
        <dbReference type="Proteomes" id="UP000311382"/>
    </source>
</evidence>
<accession>A0A5C5G2J5</accession>